<dbReference type="GO" id="GO:0032039">
    <property type="term" value="C:integrator complex"/>
    <property type="evidence" value="ECO:0007669"/>
    <property type="project" value="TreeGrafter"/>
</dbReference>
<evidence type="ECO:0000256" key="5">
    <source>
        <dbReference type="ARBA" id="ARBA00023242"/>
    </source>
</evidence>
<proteinExistence type="inferred from homology"/>
<dbReference type="Proteomes" id="UP000822688">
    <property type="component" value="Chromosome 1"/>
</dbReference>
<evidence type="ECO:0000256" key="6">
    <source>
        <dbReference type="SAM" id="MobiDB-lite"/>
    </source>
</evidence>
<keyword evidence="9" id="KW-1185">Reference proteome</keyword>
<sequence length="1352" mass="147169">MMAMERDRGPRGDTSAATTSLWIDYLLLPEKLEEHLAGLAAGVVLTPSSAELITVFLEQALLSQKASLGYSLPAIAIAKDGWPSVPDAWTAVTKTAALLCERAARVAVSLNLTLEEMEASISSAQHQFMLLKALVKHDKPRLLIHECDLNRWMLRNALQSHPLGSAAPNASLSGPQAVVWTLGEEVGSAAVESVDNGCWSVSVSRNVSNGVVRGPLEEEKHAIEFLENVLSHRDGVCSKGASSACKLIGIIAQDGEDQGGGEKSEGTLSAFLSKGYWCRIMLDVAEVHFMRGRIHVAHELFTKCAELNQRISENDKNLSDGAFPQLRRLNNGDGRRSASSVPMQRLSGFIIACRMLLGLHPKSNGSEGSQRDLNEIVFKSSSLLSLGEPSVAQKMVIACERSRFNLKQNSEGAQSLVRRTPEDDDLTSHPPSKKLKSFHTSDLDMGANPESRVVDGVEGAKENVTTGLQGTECLAATSKIEESGCTKSESGVPGAGSDGLNVGEKTKSEVIESKEAIPEEVVVLVDMSSLPNDPIKPYKEKVLDSMGLSKSADAVSSAGSEQECIRLIRNVVVDTFEGHLKKGYRLSLARDSGIPAALHCQLVACNVVRDIVEGAPMQTFLQSSTVFRDSLEGVKFLMSLMAAVKKGFDESPKPFENGTTPKLPTTRRMYSRQGFEKASIDVMSITDSSSPSAYISEFVVYVCCVLDRPWCWEAARKNNLISTAVIPKLFVSEDFVIGCETSTPEFLDGAAESGAASVRNISTGSLGNSEEFQVGRLLSSNVLMNFTAPSVEPSLGNQFELEVVLCALLTAEDIWDIEGLVSKVERLSESLKMKDNSDSTGTHLEVEHVKVDTEKTSLALDVAAVLRRRAFNALDITKQLWVARKLYELAKSVHSRDHDSMMMLWLLDKVGLKEGASVSLPGVEEFDQETLLDLGAVEYVLLTLIEKELWNDLTELCEWGLSIVKKGRSTGGVTRLEGSRKGQGIGINIWYRRCAQILKVATALAELMQLCTNLLQQTRYNEDVARISSKTSQLFEDFLCLLVGSDIEGSSSGAEDGNQSWGAQNRKVAPPTLNPSIRAIPLISQLTNSRVLTNLASLMAGWLQRCNIAGLIPWPLSIERYGALAAVTSGASLPPSLGSLPHGAGVFSPFPPRASPEFGRNLFGVLLERIVELPGAVERDKDKGHRWLQGLADLAFEDEAYVKALQLYLQAGGIKSAFYCDRSSAMTEEVFTQWVLRRMVQGCRAIGATVQAALLCQKLPGPDHESAFRILQENSLIVVRDAVAYFDCVWEVPLLELLVHMHAKSGDHERHTALIALLQQPALNAHNPQSVRVAHVASLEQRFLQRLCGELL</sequence>
<evidence type="ECO:0000256" key="4">
    <source>
        <dbReference type="ARBA" id="ARBA00022454"/>
    </source>
</evidence>
<protein>
    <recommendedName>
        <fullName evidence="7">INTS8 TPR repeats domain-containing protein</fullName>
    </recommendedName>
</protein>
<comment type="caution">
    <text evidence="8">The sequence shown here is derived from an EMBL/GenBank/DDBJ whole genome shotgun (WGS) entry which is preliminary data.</text>
</comment>
<accession>A0A8T0JD39</accession>
<comment type="subcellular location">
    <subcellularLocation>
        <location evidence="2">Chromosome</location>
    </subcellularLocation>
    <subcellularLocation>
        <location evidence="1">Nucleus</location>
    </subcellularLocation>
</comment>
<dbReference type="Pfam" id="PF25756">
    <property type="entry name" value="TPR_INTS8"/>
    <property type="match status" value="1"/>
</dbReference>
<feature type="domain" description="INTS8 TPR repeats" evidence="7">
    <location>
        <begin position="1186"/>
        <end position="1348"/>
    </location>
</feature>
<dbReference type="InterPro" id="IPR038751">
    <property type="entry name" value="INTS8"/>
</dbReference>
<dbReference type="GO" id="GO:0034472">
    <property type="term" value="P:snRNA 3'-end processing"/>
    <property type="evidence" value="ECO:0007669"/>
    <property type="project" value="InterPro"/>
</dbReference>
<keyword evidence="4" id="KW-0158">Chromosome</keyword>
<comment type="similarity">
    <text evidence="3">Belongs to the Integrator subunit 8 family.</text>
</comment>
<dbReference type="GO" id="GO:0005694">
    <property type="term" value="C:chromosome"/>
    <property type="evidence" value="ECO:0007669"/>
    <property type="project" value="UniProtKB-SubCell"/>
</dbReference>
<evidence type="ECO:0000259" key="7">
    <source>
        <dbReference type="Pfam" id="PF25756"/>
    </source>
</evidence>
<dbReference type="EMBL" id="CM026421">
    <property type="protein sequence ID" value="KAG0592621.1"/>
    <property type="molecule type" value="Genomic_DNA"/>
</dbReference>
<evidence type="ECO:0000313" key="9">
    <source>
        <dbReference type="Proteomes" id="UP000822688"/>
    </source>
</evidence>
<evidence type="ECO:0000256" key="3">
    <source>
        <dbReference type="ARBA" id="ARBA00007147"/>
    </source>
</evidence>
<reference evidence="8" key="1">
    <citation type="submission" date="2020-06" db="EMBL/GenBank/DDBJ databases">
        <title>WGS assembly of Ceratodon purpureus strain R40.</title>
        <authorList>
            <person name="Carey S.B."/>
            <person name="Jenkins J."/>
            <person name="Shu S."/>
            <person name="Lovell J.T."/>
            <person name="Sreedasyam A."/>
            <person name="Maumus F."/>
            <person name="Tiley G.P."/>
            <person name="Fernandez-Pozo N."/>
            <person name="Barry K."/>
            <person name="Chen C."/>
            <person name="Wang M."/>
            <person name="Lipzen A."/>
            <person name="Daum C."/>
            <person name="Saski C.A."/>
            <person name="Payton A.C."/>
            <person name="Mcbreen J.C."/>
            <person name="Conrad R.E."/>
            <person name="Kollar L.M."/>
            <person name="Olsson S."/>
            <person name="Huttunen S."/>
            <person name="Landis J.B."/>
            <person name="Wickett N.J."/>
            <person name="Johnson M.G."/>
            <person name="Rensing S.A."/>
            <person name="Grimwood J."/>
            <person name="Schmutz J."/>
            <person name="Mcdaniel S.F."/>
        </authorList>
    </citation>
    <scope>NUCLEOTIDE SEQUENCE</scope>
    <source>
        <strain evidence="8">R40</strain>
    </source>
</reference>
<dbReference type="InterPro" id="IPR057980">
    <property type="entry name" value="TPR_INTS8"/>
</dbReference>
<organism evidence="8 9">
    <name type="scientific">Ceratodon purpureus</name>
    <name type="common">Fire moss</name>
    <name type="synonym">Dicranum purpureum</name>
    <dbReference type="NCBI Taxonomy" id="3225"/>
    <lineage>
        <taxon>Eukaryota</taxon>
        <taxon>Viridiplantae</taxon>
        <taxon>Streptophyta</taxon>
        <taxon>Embryophyta</taxon>
        <taxon>Bryophyta</taxon>
        <taxon>Bryophytina</taxon>
        <taxon>Bryopsida</taxon>
        <taxon>Dicranidae</taxon>
        <taxon>Pseudoditrichales</taxon>
        <taxon>Ditrichaceae</taxon>
        <taxon>Ceratodon</taxon>
    </lineage>
</organism>
<feature type="region of interest" description="Disordered" evidence="6">
    <location>
        <begin position="410"/>
        <end position="448"/>
    </location>
</feature>
<evidence type="ECO:0000313" key="8">
    <source>
        <dbReference type="EMBL" id="KAG0592621.1"/>
    </source>
</evidence>
<dbReference type="PANTHER" id="PTHR13350">
    <property type="entry name" value="INTEGRATOR COMPLEX SUBUNIT 8"/>
    <property type="match status" value="1"/>
</dbReference>
<keyword evidence="5" id="KW-0539">Nucleus</keyword>
<name>A0A8T0JD39_CERPU</name>
<gene>
    <name evidence="8" type="ORF">KC19_1G267700</name>
</gene>
<evidence type="ECO:0000256" key="2">
    <source>
        <dbReference type="ARBA" id="ARBA00004286"/>
    </source>
</evidence>
<dbReference type="PANTHER" id="PTHR13350:SF1">
    <property type="entry name" value="INTEGRATOR COMPLEX SUBUNIT 8"/>
    <property type="match status" value="1"/>
</dbReference>
<evidence type="ECO:0000256" key="1">
    <source>
        <dbReference type="ARBA" id="ARBA00004123"/>
    </source>
</evidence>